<proteinExistence type="predicted"/>
<protein>
    <submittedName>
        <fullName evidence="1">Uncharacterized protein</fullName>
    </submittedName>
</protein>
<gene>
    <name evidence="1" type="ORF">METZ01_LOCUS326855</name>
</gene>
<evidence type="ECO:0000313" key="1">
    <source>
        <dbReference type="EMBL" id="SVC74001.1"/>
    </source>
</evidence>
<accession>A0A382PPV1</accession>
<dbReference type="EMBL" id="UINC01108129">
    <property type="protein sequence ID" value="SVC74001.1"/>
    <property type="molecule type" value="Genomic_DNA"/>
</dbReference>
<feature type="non-terminal residue" evidence="1">
    <location>
        <position position="1"/>
    </location>
</feature>
<organism evidence="1">
    <name type="scientific">marine metagenome</name>
    <dbReference type="NCBI Taxonomy" id="408172"/>
    <lineage>
        <taxon>unclassified sequences</taxon>
        <taxon>metagenomes</taxon>
        <taxon>ecological metagenomes</taxon>
    </lineage>
</organism>
<name>A0A382PPV1_9ZZZZ</name>
<sequence length="55" mass="6462">KHKNKIKYYGNAVPIKNVIEYNTVNYEENICILFLNTPYSIHGITKRTPTQYSND</sequence>
<reference evidence="1" key="1">
    <citation type="submission" date="2018-05" db="EMBL/GenBank/DDBJ databases">
        <authorList>
            <person name="Lanie J.A."/>
            <person name="Ng W.-L."/>
            <person name="Kazmierczak K.M."/>
            <person name="Andrzejewski T.M."/>
            <person name="Davidsen T.M."/>
            <person name="Wayne K.J."/>
            <person name="Tettelin H."/>
            <person name="Glass J.I."/>
            <person name="Rusch D."/>
            <person name="Podicherti R."/>
            <person name="Tsui H.-C.T."/>
            <person name="Winkler M.E."/>
        </authorList>
    </citation>
    <scope>NUCLEOTIDE SEQUENCE</scope>
</reference>
<dbReference type="AlphaFoldDB" id="A0A382PPV1"/>